<reference evidence="1 2" key="1">
    <citation type="submission" date="2024-09" db="EMBL/GenBank/DDBJ databases">
        <authorList>
            <person name="Sun Q."/>
            <person name="Mori K."/>
        </authorList>
    </citation>
    <scope>NUCLEOTIDE SEQUENCE [LARGE SCALE GENOMIC DNA]</scope>
    <source>
        <strain evidence="1 2">TISTR 2452</strain>
    </source>
</reference>
<proteinExistence type="predicted"/>
<dbReference type="EMBL" id="JBHMDO010000012">
    <property type="protein sequence ID" value="MFB9325589.1"/>
    <property type="molecule type" value="Genomic_DNA"/>
</dbReference>
<organism evidence="1 2">
    <name type="scientific">Paenibacillus aurantiacus</name>
    <dbReference type="NCBI Taxonomy" id="1936118"/>
    <lineage>
        <taxon>Bacteria</taxon>
        <taxon>Bacillati</taxon>
        <taxon>Bacillota</taxon>
        <taxon>Bacilli</taxon>
        <taxon>Bacillales</taxon>
        <taxon>Paenibacillaceae</taxon>
        <taxon>Paenibacillus</taxon>
    </lineage>
</organism>
<dbReference type="Pfam" id="PF10604">
    <property type="entry name" value="Polyketide_cyc2"/>
    <property type="match status" value="1"/>
</dbReference>
<gene>
    <name evidence="1" type="ORF">ACFFSY_06595</name>
</gene>
<dbReference type="InterPro" id="IPR023393">
    <property type="entry name" value="START-like_dom_sf"/>
</dbReference>
<dbReference type="Proteomes" id="UP001589747">
    <property type="component" value="Unassembled WGS sequence"/>
</dbReference>
<comment type="caution">
    <text evidence="1">The sequence shown here is derived from an EMBL/GenBank/DDBJ whole genome shotgun (WGS) entry which is preliminary data.</text>
</comment>
<dbReference type="Gene3D" id="3.30.530.20">
    <property type="match status" value="1"/>
</dbReference>
<name>A0ABV5KK29_9BACL</name>
<sequence length="146" mass="16534">MVDVHTEILIHKSVERTAEYAANPEHAPEWYVNIDSAAWVRGSRVEVGAQAAFKARFLGKDLSYVYEIAAYEPGKLLIMRTADGPFPMETTYTWSDAGEDATRMTLRNRGTPTGFSAFLSPLMSFMMRRANNNDLRRLKQLLESRA</sequence>
<evidence type="ECO:0000313" key="1">
    <source>
        <dbReference type="EMBL" id="MFB9325589.1"/>
    </source>
</evidence>
<dbReference type="SUPFAM" id="SSF55961">
    <property type="entry name" value="Bet v1-like"/>
    <property type="match status" value="1"/>
</dbReference>
<dbReference type="RefSeq" id="WP_377491715.1">
    <property type="nucleotide sequence ID" value="NZ_JBHMDO010000012.1"/>
</dbReference>
<accession>A0ABV5KK29</accession>
<evidence type="ECO:0000313" key="2">
    <source>
        <dbReference type="Proteomes" id="UP001589747"/>
    </source>
</evidence>
<dbReference type="CDD" id="cd08865">
    <property type="entry name" value="SRPBCC_10"/>
    <property type="match status" value="1"/>
</dbReference>
<dbReference type="InterPro" id="IPR019587">
    <property type="entry name" value="Polyketide_cyclase/dehydratase"/>
</dbReference>
<keyword evidence="2" id="KW-1185">Reference proteome</keyword>
<protein>
    <submittedName>
        <fullName evidence="1">SRPBCC family protein</fullName>
    </submittedName>
</protein>